<protein>
    <recommendedName>
        <fullName evidence="4">RNA polymerase subunit sigma</fullName>
    </recommendedName>
</protein>
<keyword evidence="3" id="KW-1185">Reference proteome</keyword>
<name>A0ABW1UXH2_9BACL</name>
<dbReference type="EMBL" id="JBHSTE010000001">
    <property type="protein sequence ID" value="MFC6331140.1"/>
    <property type="molecule type" value="Genomic_DNA"/>
</dbReference>
<proteinExistence type="predicted"/>
<feature type="compositionally biased region" description="Basic and acidic residues" evidence="1">
    <location>
        <begin position="80"/>
        <end position="105"/>
    </location>
</feature>
<dbReference type="RefSeq" id="WP_379230056.1">
    <property type="nucleotide sequence ID" value="NZ_JBHSTE010000001.1"/>
</dbReference>
<gene>
    <name evidence="2" type="ORF">ACFP56_00780</name>
</gene>
<evidence type="ECO:0000256" key="1">
    <source>
        <dbReference type="SAM" id="MobiDB-lite"/>
    </source>
</evidence>
<evidence type="ECO:0000313" key="3">
    <source>
        <dbReference type="Proteomes" id="UP001596233"/>
    </source>
</evidence>
<comment type="caution">
    <text evidence="2">The sequence shown here is derived from an EMBL/GenBank/DDBJ whole genome shotgun (WGS) entry which is preliminary data.</text>
</comment>
<feature type="compositionally biased region" description="Basic and acidic residues" evidence="1">
    <location>
        <begin position="56"/>
        <end position="70"/>
    </location>
</feature>
<accession>A0ABW1UXH2</accession>
<evidence type="ECO:0008006" key="4">
    <source>
        <dbReference type="Google" id="ProtNLM"/>
    </source>
</evidence>
<feature type="compositionally biased region" description="Polar residues" evidence="1">
    <location>
        <begin position="1"/>
        <end position="10"/>
    </location>
</feature>
<dbReference type="Proteomes" id="UP001596233">
    <property type="component" value="Unassembled WGS sequence"/>
</dbReference>
<evidence type="ECO:0000313" key="2">
    <source>
        <dbReference type="EMBL" id="MFC6331140.1"/>
    </source>
</evidence>
<feature type="region of interest" description="Disordered" evidence="1">
    <location>
        <begin position="1"/>
        <end position="105"/>
    </location>
</feature>
<reference evidence="3" key="1">
    <citation type="journal article" date="2019" name="Int. J. Syst. Evol. Microbiol.">
        <title>The Global Catalogue of Microorganisms (GCM) 10K type strain sequencing project: providing services to taxonomists for standard genome sequencing and annotation.</title>
        <authorList>
            <consortium name="The Broad Institute Genomics Platform"/>
            <consortium name="The Broad Institute Genome Sequencing Center for Infectious Disease"/>
            <person name="Wu L."/>
            <person name="Ma J."/>
        </authorList>
    </citation>
    <scope>NUCLEOTIDE SEQUENCE [LARGE SCALE GENOMIC DNA]</scope>
    <source>
        <strain evidence="3">PCU 280</strain>
    </source>
</reference>
<sequence>MGLNPLNLQLSVPRAPELSNLQQQAMNRPAMEQTYLESTVAKETEQKRTQTSAVDEAEKGIIRDQEKDRSGQFSSKKRNAKDDKGQENELSSDHPYKGHHLDIRL</sequence>
<organism evidence="2 3">
    <name type="scientific">Paenibacillus septentrionalis</name>
    <dbReference type="NCBI Taxonomy" id="429342"/>
    <lineage>
        <taxon>Bacteria</taxon>
        <taxon>Bacillati</taxon>
        <taxon>Bacillota</taxon>
        <taxon>Bacilli</taxon>
        <taxon>Bacillales</taxon>
        <taxon>Paenibacillaceae</taxon>
        <taxon>Paenibacillus</taxon>
    </lineage>
</organism>